<dbReference type="RefSeq" id="WP_260046575.1">
    <property type="nucleotide sequence ID" value="NZ_CABLBR010000016.1"/>
</dbReference>
<organism evidence="1 2">
    <name type="scientific">Ruminococcus gauvreauii</name>
    <dbReference type="NCBI Taxonomy" id="438033"/>
    <lineage>
        <taxon>Bacteria</taxon>
        <taxon>Bacillati</taxon>
        <taxon>Bacillota</taxon>
        <taxon>Clostridia</taxon>
        <taxon>Eubacteriales</taxon>
        <taxon>Oscillospiraceae</taxon>
        <taxon>Ruminococcus</taxon>
    </lineage>
</organism>
<accession>A0ABY5VG43</accession>
<dbReference type="Proteomes" id="UP001060164">
    <property type="component" value="Chromosome"/>
</dbReference>
<protein>
    <submittedName>
        <fullName evidence="1">Uncharacterized protein</fullName>
    </submittedName>
</protein>
<evidence type="ECO:0000313" key="1">
    <source>
        <dbReference type="EMBL" id="UWP59246.1"/>
    </source>
</evidence>
<sequence>MRRYVKRLRRARRNWVWLRTVMYHREKLGRAYQSLKNIWRGN</sequence>
<dbReference type="EMBL" id="CP102290">
    <property type="protein sequence ID" value="UWP59246.1"/>
    <property type="molecule type" value="Genomic_DNA"/>
</dbReference>
<keyword evidence="2" id="KW-1185">Reference proteome</keyword>
<proteinExistence type="predicted"/>
<name>A0ABY5VG43_9FIRM</name>
<evidence type="ECO:0000313" key="2">
    <source>
        <dbReference type="Proteomes" id="UP001060164"/>
    </source>
</evidence>
<gene>
    <name evidence="1" type="ORF">NQ502_18075</name>
</gene>
<reference evidence="1" key="1">
    <citation type="journal article" date="2022" name="Cell">
        <title>Design, construction, and in vivo augmentation of a complex gut microbiome.</title>
        <authorList>
            <person name="Cheng A.G."/>
            <person name="Ho P.Y."/>
            <person name="Aranda-Diaz A."/>
            <person name="Jain S."/>
            <person name="Yu F.B."/>
            <person name="Meng X."/>
            <person name="Wang M."/>
            <person name="Iakiviak M."/>
            <person name="Nagashima K."/>
            <person name="Zhao A."/>
            <person name="Murugkar P."/>
            <person name="Patil A."/>
            <person name="Atabakhsh K."/>
            <person name="Weakley A."/>
            <person name="Yan J."/>
            <person name="Brumbaugh A.R."/>
            <person name="Higginbottom S."/>
            <person name="Dimas A."/>
            <person name="Shiver A.L."/>
            <person name="Deutschbauer A."/>
            <person name="Neff N."/>
            <person name="Sonnenburg J.L."/>
            <person name="Huang K.C."/>
            <person name="Fischbach M.A."/>
        </authorList>
    </citation>
    <scope>NUCLEOTIDE SEQUENCE</scope>
    <source>
        <strain evidence="1">DSM 19829</strain>
    </source>
</reference>